<proteinExistence type="predicted"/>
<dbReference type="Proteomes" id="UP000239204">
    <property type="component" value="Unassembled WGS sequence"/>
</dbReference>
<comment type="caution">
    <text evidence="1">The sequence shown here is derived from an EMBL/GenBank/DDBJ whole genome shotgun (WGS) entry which is preliminary data.</text>
</comment>
<dbReference type="RefSeq" id="WP_102256910.1">
    <property type="nucleotide sequence ID" value="NZ_JAATIV010000002.1"/>
</dbReference>
<accession>A0A2S7AA99</accession>
<dbReference type="EMBL" id="MIGY01000003">
    <property type="protein sequence ID" value="PPU06078.1"/>
    <property type="molecule type" value="Genomic_DNA"/>
</dbReference>
<evidence type="ECO:0000313" key="2">
    <source>
        <dbReference type="Proteomes" id="UP000239204"/>
    </source>
</evidence>
<gene>
    <name evidence="1" type="ORF">XarjCFBP7645_16040</name>
</gene>
<protein>
    <submittedName>
        <fullName evidence="1">Uncharacterized protein</fullName>
    </submittedName>
</protein>
<evidence type="ECO:0000313" key="1">
    <source>
        <dbReference type="EMBL" id="PPU06078.1"/>
    </source>
</evidence>
<name>A0A2S7AA99_9XANT</name>
<dbReference type="AlphaFoldDB" id="A0A2S7AA99"/>
<organism evidence="1 2">
    <name type="scientific">Xanthomonas arboricola</name>
    <dbReference type="NCBI Taxonomy" id="56448"/>
    <lineage>
        <taxon>Bacteria</taxon>
        <taxon>Pseudomonadati</taxon>
        <taxon>Pseudomonadota</taxon>
        <taxon>Gammaproteobacteria</taxon>
        <taxon>Lysobacterales</taxon>
        <taxon>Lysobacteraceae</taxon>
        <taxon>Xanthomonas</taxon>
    </lineage>
</organism>
<sequence>MQALQHTGIRSGDRPLLMIGDCTGGRCADIAIQCVTHDLCLALSALIKHAQRLGLSIGVEQRRNLVGSRTDV</sequence>
<reference evidence="1 2" key="1">
    <citation type="submission" date="2016-08" db="EMBL/GenBank/DDBJ databases">
        <title>Evolution of the type three secretion system and type three effector repertoires in Xanthomonas.</title>
        <authorList>
            <person name="Merda D."/>
            <person name="Briand M."/>
            <person name="Bosis E."/>
            <person name="Rousseau C."/>
            <person name="Portier P."/>
            <person name="Jacques M.-A."/>
            <person name="Fischer-Le Saux M."/>
        </authorList>
    </citation>
    <scope>NUCLEOTIDE SEQUENCE [LARGE SCALE GENOMIC DNA]</scope>
    <source>
        <strain evidence="1 2">CFBP 7645</strain>
    </source>
</reference>